<feature type="domain" description="Dihydrodipicolinate reductase N-terminal" evidence="3">
    <location>
        <begin position="12"/>
        <end position="76"/>
    </location>
</feature>
<dbReference type="InterPro" id="IPR000846">
    <property type="entry name" value="DapB_N"/>
</dbReference>
<dbReference type="Proteomes" id="UP000430146">
    <property type="component" value="Unassembled WGS sequence"/>
</dbReference>
<evidence type="ECO:0000256" key="1">
    <source>
        <dbReference type="ARBA" id="ARBA00022857"/>
    </source>
</evidence>
<evidence type="ECO:0000256" key="2">
    <source>
        <dbReference type="ARBA" id="ARBA00023002"/>
    </source>
</evidence>
<dbReference type="Gene3D" id="3.40.50.720">
    <property type="entry name" value="NAD(P)-binding Rossmann-like Domain"/>
    <property type="match status" value="1"/>
</dbReference>
<dbReference type="AlphaFoldDB" id="A0A5S9QTA7"/>
<name>A0A5S9QTA7_MYCVN</name>
<keyword evidence="1" id="KW-0521">NADP</keyword>
<dbReference type="InterPro" id="IPR045760">
    <property type="entry name" value="DAP_DH_C"/>
</dbReference>
<dbReference type="InterPro" id="IPR036291">
    <property type="entry name" value="NAD(P)-bd_dom_sf"/>
</dbReference>
<dbReference type="EC" id="1.4.1.26" evidence="5"/>
<dbReference type="SUPFAM" id="SSF51735">
    <property type="entry name" value="NAD(P)-binding Rossmann-fold domains"/>
    <property type="match status" value="1"/>
</dbReference>
<dbReference type="GO" id="GO:0008839">
    <property type="term" value="F:4-hydroxy-tetrahydrodipicolinate reductase"/>
    <property type="evidence" value="ECO:0007669"/>
    <property type="project" value="InterPro"/>
</dbReference>
<accession>A0A5S9QTA7</accession>
<dbReference type="OrthoDB" id="4759936at2"/>
<evidence type="ECO:0000259" key="4">
    <source>
        <dbReference type="Pfam" id="PF19328"/>
    </source>
</evidence>
<protein>
    <submittedName>
        <fullName evidence="5">2,4-diaminopentanoate dehydrogenase</fullName>
        <ecNumber evidence="5">1.4.1.26</ecNumber>
    </submittedName>
</protein>
<keyword evidence="2 5" id="KW-0560">Oxidoreductase</keyword>
<keyword evidence="6" id="KW-1185">Reference proteome</keyword>
<evidence type="ECO:0000313" key="5">
    <source>
        <dbReference type="EMBL" id="CAA0122135.1"/>
    </source>
</evidence>
<dbReference type="Pfam" id="PF19328">
    <property type="entry name" value="DAP_DH_C"/>
    <property type="match status" value="1"/>
</dbReference>
<organism evidence="5 6">
    <name type="scientific">Mycolicibacterium vanbaalenii</name>
    <name type="common">Mycobacterium vanbaalenii</name>
    <dbReference type="NCBI Taxonomy" id="110539"/>
    <lineage>
        <taxon>Bacteria</taxon>
        <taxon>Bacillati</taxon>
        <taxon>Actinomycetota</taxon>
        <taxon>Actinomycetes</taxon>
        <taxon>Mycobacteriales</taxon>
        <taxon>Mycobacteriaceae</taxon>
        <taxon>Mycolicibacterium</taxon>
    </lineage>
</organism>
<feature type="domain" description="2,4-diaminopentanoate dehydrogenase C-terminal" evidence="4">
    <location>
        <begin position="142"/>
        <end position="345"/>
    </location>
</feature>
<dbReference type="CDD" id="cd24146">
    <property type="entry name" value="nat-AmDH_N_like"/>
    <property type="match status" value="1"/>
</dbReference>
<sequence length="359" mass="37933">MVPMAIRVVQWATGGVGKAAIEGVLAHPDLELVGAWVHSESKHGKDVGELIGLAPLGVSATTSVDDVLALDADCVVYSPLLPNEDEVVALLRSGKNVVTPVGWVYPDLKNCGAILDACAQGRSTLHGTGIHPGGITERFPLMVSALTAGVTHVRSEEFSDIRTYNAPDVVRHIMGFGVTPEEAMAGPIVGLLAAGFKASVRMIVTEMGFDIDPELETVQEVAVATAPIDTPAGVIEPGQVAARKFHWRALVDGTPVVTASVNWFMGEEHFDPAWSFGPEGERFEVEISGEPDVLLTFKGLQPDTIEEGLVRNPGIVVTANHCVSAIPYVVAADPGIKTYLDLPLLAGRAAPQFGLGRTK</sequence>
<dbReference type="GO" id="GO:0009089">
    <property type="term" value="P:lysine biosynthetic process via diaminopimelate"/>
    <property type="evidence" value="ECO:0007669"/>
    <property type="project" value="InterPro"/>
</dbReference>
<dbReference type="EMBL" id="CACSIP010000019">
    <property type="protein sequence ID" value="CAA0122135.1"/>
    <property type="molecule type" value="Genomic_DNA"/>
</dbReference>
<gene>
    <name evidence="5" type="primary">ord_17</name>
    <name evidence="5" type="ORF">AELLOGFF_04440</name>
</gene>
<reference evidence="5 6" key="1">
    <citation type="submission" date="2019-11" db="EMBL/GenBank/DDBJ databases">
        <authorList>
            <person name="Holert J."/>
        </authorList>
    </citation>
    <scope>NUCLEOTIDE SEQUENCE [LARGE SCALE GENOMIC DNA]</scope>
    <source>
        <strain evidence="5">BC8_1</strain>
    </source>
</reference>
<evidence type="ECO:0000313" key="6">
    <source>
        <dbReference type="Proteomes" id="UP000430146"/>
    </source>
</evidence>
<proteinExistence type="predicted"/>
<evidence type="ECO:0000259" key="3">
    <source>
        <dbReference type="Pfam" id="PF01113"/>
    </source>
</evidence>
<dbReference type="Pfam" id="PF01113">
    <property type="entry name" value="DapB_N"/>
    <property type="match status" value="1"/>
</dbReference>